<gene>
    <name evidence="1" type="ORF">J2738_005889</name>
</gene>
<protein>
    <submittedName>
        <fullName evidence="1">Uncharacterized protein</fullName>
    </submittedName>
</protein>
<dbReference type="Proteomes" id="UP001184828">
    <property type="component" value="Unassembled WGS sequence"/>
</dbReference>
<dbReference type="InterPro" id="IPR035093">
    <property type="entry name" value="RelE/ParE_toxin_dom_sf"/>
</dbReference>
<evidence type="ECO:0000313" key="1">
    <source>
        <dbReference type="EMBL" id="MDR6429715.1"/>
    </source>
</evidence>
<dbReference type="Gene3D" id="3.30.2310.20">
    <property type="entry name" value="RelE-like"/>
    <property type="match status" value="1"/>
</dbReference>
<accession>A0AAE3Y3B1</accession>
<dbReference type="RefSeq" id="WP_209536962.1">
    <property type="nucleotide sequence ID" value="NZ_JAUSRU010000014.1"/>
</dbReference>
<sequence>MSIPVNASVRAVPNLLVCLHAARSFMEAQDDASAPARFKKLQAEVVKARALLSFAPTSGRPARFLDAKSGWGQFQAEQARQTAEALGLPVLRELVLARHVLLYAHSEKEVVLLSLRHERQLGDGLPWHPV</sequence>
<proteinExistence type="predicted"/>
<evidence type="ECO:0000313" key="2">
    <source>
        <dbReference type="Proteomes" id="UP001184828"/>
    </source>
</evidence>
<dbReference type="EMBL" id="JAVDQZ010000011">
    <property type="protein sequence ID" value="MDR6429715.1"/>
    <property type="molecule type" value="Genomic_DNA"/>
</dbReference>
<reference evidence="1" key="1">
    <citation type="submission" date="2023-07" db="EMBL/GenBank/DDBJ databases">
        <title>Sorghum-associated microbial communities from plants grown in Nebraska, USA.</title>
        <authorList>
            <person name="Schachtman D."/>
        </authorList>
    </citation>
    <scope>NUCLEOTIDE SEQUENCE</scope>
    <source>
        <strain evidence="1">DS2114</strain>
    </source>
</reference>
<dbReference type="AlphaFoldDB" id="A0AAE3Y3B1"/>
<comment type="caution">
    <text evidence="1">The sequence shown here is derived from an EMBL/GenBank/DDBJ whole genome shotgun (WGS) entry which is preliminary data.</text>
</comment>
<organism evidence="1 2">
    <name type="scientific">Variovorax paradoxus</name>
    <dbReference type="NCBI Taxonomy" id="34073"/>
    <lineage>
        <taxon>Bacteria</taxon>
        <taxon>Pseudomonadati</taxon>
        <taxon>Pseudomonadota</taxon>
        <taxon>Betaproteobacteria</taxon>
        <taxon>Burkholderiales</taxon>
        <taxon>Comamonadaceae</taxon>
        <taxon>Variovorax</taxon>
    </lineage>
</organism>
<name>A0AAE3Y3B1_VARPD</name>